<gene>
    <name evidence="1" type="ORF">BUALT_Bualt17G0018100</name>
</gene>
<protein>
    <recommendedName>
        <fullName evidence="3">Aspartic peptidase DDI1-type domain-containing protein</fullName>
    </recommendedName>
</protein>
<organism evidence="1 2">
    <name type="scientific">Buddleja alternifolia</name>
    <dbReference type="NCBI Taxonomy" id="168488"/>
    <lineage>
        <taxon>Eukaryota</taxon>
        <taxon>Viridiplantae</taxon>
        <taxon>Streptophyta</taxon>
        <taxon>Embryophyta</taxon>
        <taxon>Tracheophyta</taxon>
        <taxon>Spermatophyta</taxon>
        <taxon>Magnoliopsida</taxon>
        <taxon>eudicotyledons</taxon>
        <taxon>Gunneridae</taxon>
        <taxon>Pentapetalae</taxon>
        <taxon>asterids</taxon>
        <taxon>lamiids</taxon>
        <taxon>Lamiales</taxon>
        <taxon>Scrophulariaceae</taxon>
        <taxon>Buddlejeae</taxon>
        <taxon>Buddleja</taxon>
    </lineage>
</organism>
<dbReference type="InterPro" id="IPR021109">
    <property type="entry name" value="Peptidase_aspartic_dom_sf"/>
</dbReference>
<dbReference type="EMBL" id="WHWC01000017">
    <property type="protein sequence ID" value="KAG8365881.1"/>
    <property type="molecule type" value="Genomic_DNA"/>
</dbReference>
<reference evidence="1" key="1">
    <citation type="submission" date="2019-10" db="EMBL/GenBank/DDBJ databases">
        <authorList>
            <person name="Zhang R."/>
            <person name="Pan Y."/>
            <person name="Wang J."/>
            <person name="Ma R."/>
            <person name="Yu S."/>
        </authorList>
    </citation>
    <scope>NUCLEOTIDE SEQUENCE</scope>
    <source>
        <strain evidence="1">LA-IB0</strain>
        <tissue evidence="1">Leaf</tissue>
    </source>
</reference>
<dbReference type="AlphaFoldDB" id="A0AAV6WD55"/>
<sequence length="141" mass="15507">MLHRVRNLKNLNPRLIGLGRAAFSLVGNIRCMIALKIQQVALSAARNIRCINSLKLLRVIQGKSPNHKGLMYVNITVSGKDVMAMVDMGAAHNFVAEQEIQKLCLNVSEHSSLIKTVNSEVKLIKGITTCRLGGWFSARAV</sequence>
<comment type="caution">
    <text evidence="1">The sequence shown here is derived from an EMBL/GenBank/DDBJ whole genome shotgun (WGS) entry which is preliminary data.</text>
</comment>
<evidence type="ECO:0008006" key="3">
    <source>
        <dbReference type="Google" id="ProtNLM"/>
    </source>
</evidence>
<accession>A0AAV6WD55</accession>
<dbReference type="Proteomes" id="UP000826271">
    <property type="component" value="Unassembled WGS sequence"/>
</dbReference>
<proteinExistence type="predicted"/>
<name>A0AAV6WD55_9LAMI</name>
<evidence type="ECO:0000313" key="2">
    <source>
        <dbReference type="Proteomes" id="UP000826271"/>
    </source>
</evidence>
<dbReference type="Gene3D" id="2.40.70.10">
    <property type="entry name" value="Acid Proteases"/>
    <property type="match status" value="1"/>
</dbReference>
<evidence type="ECO:0000313" key="1">
    <source>
        <dbReference type="EMBL" id="KAG8365881.1"/>
    </source>
</evidence>
<dbReference type="SUPFAM" id="SSF50630">
    <property type="entry name" value="Acid proteases"/>
    <property type="match status" value="1"/>
</dbReference>
<keyword evidence="2" id="KW-1185">Reference proteome</keyword>